<dbReference type="PROSITE" id="PS00211">
    <property type="entry name" value="ABC_TRANSPORTER_1"/>
    <property type="match status" value="1"/>
</dbReference>
<dbReference type="Pfam" id="PF19055">
    <property type="entry name" value="ABC2_membrane_7"/>
    <property type="match status" value="1"/>
</dbReference>
<keyword evidence="7 9" id="KW-1133">Transmembrane helix</keyword>
<dbReference type="PANTHER" id="PTHR48041:SF133">
    <property type="entry name" value="GH24286P"/>
    <property type="match status" value="1"/>
</dbReference>
<dbReference type="InterPro" id="IPR017871">
    <property type="entry name" value="ABC_transporter-like_CS"/>
</dbReference>
<dbReference type="GeneID" id="100644723"/>
<evidence type="ECO:0000256" key="8">
    <source>
        <dbReference type="ARBA" id="ARBA00023136"/>
    </source>
</evidence>
<evidence type="ECO:0000256" key="7">
    <source>
        <dbReference type="ARBA" id="ARBA00022989"/>
    </source>
</evidence>
<dbReference type="Pfam" id="PF01061">
    <property type="entry name" value="ABC2_membrane"/>
    <property type="match status" value="1"/>
</dbReference>
<feature type="transmembrane region" description="Helical" evidence="9">
    <location>
        <begin position="411"/>
        <end position="435"/>
    </location>
</feature>
<feature type="transmembrane region" description="Helical" evidence="9">
    <location>
        <begin position="370"/>
        <end position="391"/>
    </location>
</feature>
<keyword evidence="6 12" id="KW-0067">ATP-binding</keyword>
<dbReference type="InterPro" id="IPR003439">
    <property type="entry name" value="ABC_transporter-like_ATP-bd"/>
</dbReference>
<keyword evidence="3" id="KW-0813">Transport</keyword>
<accession>A0A9B7CWV6</accession>
<organism evidence="11 12">
    <name type="scientific">Bombus terrestris</name>
    <name type="common">Buff-tailed bumblebee</name>
    <name type="synonym">Apis terrestris</name>
    <dbReference type="NCBI Taxonomy" id="30195"/>
    <lineage>
        <taxon>Eukaryota</taxon>
        <taxon>Metazoa</taxon>
        <taxon>Ecdysozoa</taxon>
        <taxon>Arthropoda</taxon>
        <taxon>Hexapoda</taxon>
        <taxon>Insecta</taxon>
        <taxon>Pterygota</taxon>
        <taxon>Neoptera</taxon>
        <taxon>Endopterygota</taxon>
        <taxon>Hymenoptera</taxon>
        <taxon>Apocrita</taxon>
        <taxon>Aculeata</taxon>
        <taxon>Apoidea</taxon>
        <taxon>Anthophila</taxon>
        <taxon>Apidae</taxon>
        <taxon>Bombus</taxon>
        <taxon>Bombus</taxon>
    </lineage>
</organism>
<gene>
    <name evidence="12" type="primary">LOC100644723</name>
</gene>
<feature type="transmembrane region" description="Helical" evidence="9">
    <location>
        <begin position="340"/>
        <end position="358"/>
    </location>
</feature>
<dbReference type="SUPFAM" id="SSF52540">
    <property type="entry name" value="P-loop containing nucleoside triphosphate hydrolases"/>
    <property type="match status" value="1"/>
</dbReference>
<evidence type="ECO:0000259" key="10">
    <source>
        <dbReference type="PROSITE" id="PS50893"/>
    </source>
</evidence>
<dbReference type="InterPro" id="IPR043926">
    <property type="entry name" value="ABCG_dom"/>
</dbReference>
<evidence type="ECO:0000313" key="12">
    <source>
        <dbReference type="RefSeq" id="XP_020719348.1"/>
    </source>
</evidence>
<proteinExistence type="inferred from homology"/>
<evidence type="ECO:0000256" key="3">
    <source>
        <dbReference type="ARBA" id="ARBA00022448"/>
    </source>
</evidence>
<dbReference type="RefSeq" id="XP_020719348.1">
    <property type="nucleotide sequence ID" value="XM_020863689.2"/>
</dbReference>
<dbReference type="GO" id="GO:0016887">
    <property type="term" value="F:ATP hydrolysis activity"/>
    <property type="evidence" value="ECO:0007669"/>
    <property type="project" value="InterPro"/>
</dbReference>
<dbReference type="Gene3D" id="3.40.50.300">
    <property type="entry name" value="P-loop containing nucleotide triphosphate hydrolases"/>
    <property type="match status" value="1"/>
</dbReference>
<dbReference type="SMART" id="SM00382">
    <property type="entry name" value="AAA"/>
    <property type="match status" value="1"/>
</dbReference>
<evidence type="ECO:0000313" key="11">
    <source>
        <dbReference type="Proteomes" id="UP000835206"/>
    </source>
</evidence>
<dbReference type="AlphaFoldDB" id="A0A9B7CWV6"/>
<keyword evidence="5" id="KW-0547">Nucleotide-binding</keyword>
<dbReference type="PROSITE" id="PS50893">
    <property type="entry name" value="ABC_TRANSPORTER_2"/>
    <property type="match status" value="1"/>
</dbReference>
<feature type="transmembrane region" description="Helical" evidence="9">
    <location>
        <begin position="557"/>
        <end position="581"/>
    </location>
</feature>
<comment type="similarity">
    <text evidence="2">Belongs to the ABC transporter superfamily. ABCG family. Eye pigment precursor importer (TC 3.A.1.204) subfamily.</text>
</comment>
<dbReference type="GO" id="GO:0005524">
    <property type="term" value="F:ATP binding"/>
    <property type="evidence" value="ECO:0007669"/>
    <property type="project" value="UniProtKB-KW"/>
</dbReference>
<dbReference type="FunFam" id="3.40.50.300:FF:001077">
    <property type="entry name" value="Uncharacterized protein, isoform A"/>
    <property type="match status" value="1"/>
</dbReference>
<dbReference type="PANTHER" id="PTHR48041">
    <property type="entry name" value="ABC TRANSPORTER G FAMILY MEMBER 28"/>
    <property type="match status" value="1"/>
</dbReference>
<dbReference type="InterPro" id="IPR050352">
    <property type="entry name" value="ABCG_transporters"/>
</dbReference>
<keyword evidence="11" id="KW-1185">Reference proteome</keyword>
<evidence type="ECO:0000256" key="6">
    <source>
        <dbReference type="ARBA" id="ARBA00022840"/>
    </source>
</evidence>
<keyword evidence="8 9" id="KW-0472">Membrane</keyword>
<reference evidence="12" key="1">
    <citation type="submission" date="2025-08" db="UniProtKB">
        <authorList>
            <consortium name="RefSeq"/>
        </authorList>
    </citation>
    <scope>IDENTIFICATION</scope>
</reference>
<dbReference type="Pfam" id="PF00005">
    <property type="entry name" value="ABC_tran"/>
    <property type="match status" value="1"/>
</dbReference>
<evidence type="ECO:0000256" key="4">
    <source>
        <dbReference type="ARBA" id="ARBA00022692"/>
    </source>
</evidence>
<evidence type="ECO:0000256" key="9">
    <source>
        <dbReference type="SAM" id="Phobius"/>
    </source>
</evidence>
<evidence type="ECO:0000256" key="2">
    <source>
        <dbReference type="ARBA" id="ARBA00005814"/>
    </source>
</evidence>
<dbReference type="InterPro" id="IPR013525">
    <property type="entry name" value="ABC2_TM"/>
</dbReference>
<dbReference type="InterPro" id="IPR027417">
    <property type="entry name" value="P-loop_NTPase"/>
</dbReference>
<feature type="transmembrane region" description="Helical" evidence="9">
    <location>
        <begin position="447"/>
        <end position="468"/>
    </location>
</feature>
<keyword evidence="4 9" id="KW-0812">Transmembrane</keyword>
<sequence>MKTGREKTELLKNLSGEFRAGELTAIMGLSGAGKSTLMDVLTGFTTTGVTGNIMVNSKARNLNEFRRLLAYIMQNDNLQPLLTVQEAMNVAADLKLTTSPQQKKQKIDQILITMSLDTCRHTRTGKLSGGERKRLAIALELINSPPILFLDEPTSGLDSVTSKYCITLLKQLAKAGQTVICSIHQPSASLLNMIDHLYVVADGNCVYSGSTQNLVPYLSSLGLQCPTHYNPADYLMEICNGDYGRYLPQMVNAIENGKNNAWRSISNVTNVNHQEEVIALNVTASFQALRQRSPMEIQHVYGKHKAGAGCAIGFWKQLFILLKRNAIRLSRDKVLTFTRLSMHFVIALIVGVIYFKIGQDAVYVLDNFNLLFFNIMFLMFSAFSATVTTFPSELPIIMREHFNRWYKLHSFYLANKLADIPIQFTAISLYILIVYYMSDQLLELQRFCLYTLMCFAVSIVAQTFGLLVGTGMKVQHGMIFGPLTILPFLIFSGFFVQFRDAHPYLRWLFHLSFLKYGFEGVMIAIYGYDRPKLSCSDVYCHFAIPETLLNAVDMKQANYWFCLIVLVALYIALDIGTYTLLKYKLEKRV</sequence>
<evidence type="ECO:0000256" key="5">
    <source>
        <dbReference type="ARBA" id="ARBA00022741"/>
    </source>
</evidence>
<protein>
    <submittedName>
        <fullName evidence="12">ATP-binding cassette sub-family G member 1 isoform X2</fullName>
    </submittedName>
</protein>
<dbReference type="InterPro" id="IPR003593">
    <property type="entry name" value="AAA+_ATPase"/>
</dbReference>
<evidence type="ECO:0000256" key="1">
    <source>
        <dbReference type="ARBA" id="ARBA00004141"/>
    </source>
</evidence>
<dbReference type="GO" id="GO:0005886">
    <property type="term" value="C:plasma membrane"/>
    <property type="evidence" value="ECO:0007669"/>
    <property type="project" value="TreeGrafter"/>
</dbReference>
<name>A0A9B7CWV6_BOMTE</name>
<dbReference type="GO" id="GO:0140359">
    <property type="term" value="F:ABC-type transporter activity"/>
    <property type="evidence" value="ECO:0007669"/>
    <property type="project" value="InterPro"/>
</dbReference>
<dbReference type="Proteomes" id="UP000835206">
    <property type="component" value="Chromosome 7"/>
</dbReference>
<feature type="transmembrane region" description="Helical" evidence="9">
    <location>
        <begin position="474"/>
        <end position="496"/>
    </location>
</feature>
<feature type="domain" description="ABC transporter" evidence="10">
    <location>
        <begin position="1"/>
        <end position="227"/>
    </location>
</feature>
<feature type="transmembrane region" description="Helical" evidence="9">
    <location>
        <begin position="508"/>
        <end position="528"/>
    </location>
</feature>
<comment type="subcellular location">
    <subcellularLocation>
        <location evidence="1">Membrane</location>
        <topology evidence="1">Multi-pass membrane protein</topology>
    </subcellularLocation>
</comment>